<reference evidence="2 3" key="1">
    <citation type="journal article" date="2013" name="Nat. Commun.">
        <title>Genome analysis reveals insights into physiology and longevity of the Brandt's bat Myotis brandtii.</title>
        <authorList>
            <person name="Seim I."/>
            <person name="Fang X."/>
            <person name="Xiong Z."/>
            <person name="Lobanov A.V."/>
            <person name="Huang Z."/>
            <person name="Ma S."/>
            <person name="Feng Y."/>
            <person name="Turanov A.A."/>
            <person name="Zhu Y."/>
            <person name="Lenz T.L."/>
            <person name="Gerashchenko M.V."/>
            <person name="Fan D."/>
            <person name="Hee Yim S."/>
            <person name="Yao X."/>
            <person name="Jordan D."/>
            <person name="Xiong Y."/>
            <person name="Ma Y."/>
            <person name="Lyapunov A.N."/>
            <person name="Chen G."/>
            <person name="Kulakova O.I."/>
            <person name="Sun Y."/>
            <person name="Lee S.G."/>
            <person name="Bronson R.T."/>
            <person name="Moskalev A.A."/>
            <person name="Sunyaev S.R."/>
            <person name="Zhang G."/>
            <person name="Krogh A."/>
            <person name="Wang J."/>
            <person name="Gladyshev V.N."/>
        </authorList>
    </citation>
    <scope>NUCLEOTIDE SEQUENCE [LARGE SCALE GENOMIC DNA]</scope>
</reference>
<proteinExistence type="predicted"/>
<protein>
    <submittedName>
        <fullName evidence="2">Uncharacterized protein</fullName>
    </submittedName>
</protein>
<feature type="region of interest" description="Disordered" evidence="1">
    <location>
        <begin position="75"/>
        <end position="104"/>
    </location>
</feature>
<dbReference type="EMBL" id="KE163204">
    <property type="protein sequence ID" value="EPQ11205.1"/>
    <property type="molecule type" value="Genomic_DNA"/>
</dbReference>
<keyword evidence="3" id="KW-1185">Reference proteome</keyword>
<dbReference type="Proteomes" id="UP000052978">
    <property type="component" value="Unassembled WGS sequence"/>
</dbReference>
<name>S7N535_MYOBR</name>
<evidence type="ECO:0000256" key="1">
    <source>
        <dbReference type="SAM" id="MobiDB-lite"/>
    </source>
</evidence>
<feature type="region of interest" description="Disordered" evidence="1">
    <location>
        <begin position="1"/>
        <end position="52"/>
    </location>
</feature>
<gene>
    <name evidence="2" type="ORF">D623_10007889</name>
</gene>
<dbReference type="AlphaFoldDB" id="S7N535"/>
<evidence type="ECO:0000313" key="2">
    <source>
        <dbReference type="EMBL" id="EPQ11205.1"/>
    </source>
</evidence>
<sequence length="197" mass="20721">MSARSPAGPPIPRAPIRGPGPQAEAAPLLSSARSPRPQPRTHSAGRGTGSAIILDSSSEMSFSFHLRRWTYGNSISPSRRQRAKGSEPQELEASPTCHVPRPKAVTGMRSRNHWRKESSSAFVAGASAAELPHLLGLQARPREFHTGLGSQAPEEHGVQVGVQGGRAHNLQPGASAAPASSPAPCPGPCTWHSVDAY</sequence>
<evidence type="ECO:0000313" key="3">
    <source>
        <dbReference type="Proteomes" id="UP000052978"/>
    </source>
</evidence>
<organism evidence="2 3">
    <name type="scientific">Myotis brandtii</name>
    <name type="common">Brandt's bat</name>
    <dbReference type="NCBI Taxonomy" id="109478"/>
    <lineage>
        <taxon>Eukaryota</taxon>
        <taxon>Metazoa</taxon>
        <taxon>Chordata</taxon>
        <taxon>Craniata</taxon>
        <taxon>Vertebrata</taxon>
        <taxon>Euteleostomi</taxon>
        <taxon>Mammalia</taxon>
        <taxon>Eutheria</taxon>
        <taxon>Laurasiatheria</taxon>
        <taxon>Chiroptera</taxon>
        <taxon>Yangochiroptera</taxon>
        <taxon>Vespertilionidae</taxon>
        <taxon>Myotis</taxon>
    </lineage>
</organism>
<feature type="region of interest" description="Disordered" evidence="1">
    <location>
        <begin position="165"/>
        <end position="187"/>
    </location>
</feature>
<accession>S7N535</accession>